<dbReference type="SUPFAM" id="SSF47781">
    <property type="entry name" value="RuvA domain 2-like"/>
    <property type="match status" value="1"/>
</dbReference>
<evidence type="ECO:0000259" key="1">
    <source>
        <dbReference type="SMART" id="SM00278"/>
    </source>
</evidence>
<dbReference type="InterPro" id="IPR003583">
    <property type="entry name" value="Hlx-hairpin-Hlx_DNA-bd_motif"/>
</dbReference>
<comment type="caution">
    <text evidence="3">The sequence shown here is derived from an EMBL/GenBank/DDBJ whole genome shotgun (WGS) entry which is preliminary data.</text>
</comment>
<gene>
    <name evidence="3" type="ORF">L2764_03480</name>
</gene>
<reference evidence="3 4" key="1">
    <citation type="submission" date="2022-01" db="EMBL/GenBank/DDBJ databases">
        <title>Whole genome-based taxonomy of the Shewanellaceae.</title>
        <authorList>
            <person name="Martin-Rodriguez A.J."/>
        </authorList>
    </citation>
    <scope>NUCLEOTIDE SEQUENCE [LARGE SCALE GENOMIC DNA]</scope>
    <source>
        <strain evidence="3 4">DSM 17177</strain>
    </source>
</reference>
<dbReference type="InterPro" id="IPR010994">
    <property type="entry name" value="RuvA_2-like"/>
</dbReference>
<dbReference type="Pfam" id="PF14520">
    <property type="entry name" value="HHH_5"/>
    <property type="match status" value="1"/>
</dbReference>
<proteinExistence type="predicted"/>
<dbReference type="InterPro" id="IPR011335">
    <property type="entry name" value="Restrct_endonuc-II-like"/>
</dbReference>
<organism evidence="3 4">
    <name type="scientific">Shewanella surugensis</name>
    <dbReference type="NCBI Taxonomy" id="212020"/>
    <lineage>
        <taxon>Bacteria</taxon>
        <taxon>Pseudomonadati</taxon>
        <taxon>Pseudomonadota</taxon>
        <taxon>Gammaproteobacteria</taxon>
        <taxon>Alteromonadales</taxon>
        <taxon>Shewanellaceae</taxon>
        <taxon>Shewanella</taxon>
    </lineage>
</organism>
<dbReference type="InterPro" id="IPR006166">
    <property type="entry name" value="ERCC4_domain"/>
</dbReference>
<dbReference type="Pfam" id="PF02732">
    <property type="entry name" value="ERCC4"/>
    <property type="match status" value="1"/>
</dbReference>
<dbReference type="Gene3D" id="1.10.150.20">
    <property type="entry name" value="5' to 3' exonuclease, C-terminal subdomain"/>
    <property type="match status" value="1"/>
</dbReference>
<evidence type="ECO:0000313" key="3">
    <source>
        <dbReference type="EMBL" id="MCL1123566.1"/>
    </source>
</evidence>
<dbReference type="Proteomes" id="UP001203423">
    <property type="component" value="Unassembled WGS sequence"/>
</dbReference>
<dbReference type="Gene3D" id="3.40.50.10130">
    <property type="match status" value="1"/>
</dbReference>
<protein>
    <submittedName>
        <fullName evidence="3">Helix-hairpin-helix domain-containing protein</fullName>
    </submittedName>
</protein>
<feature type="domain" description="Helix-hairpin-helix DNA-binding motif class 1" evidence="1">
    <location>
        <begin position="190"/>
        <end position="209"/>
    </location>
</feature>
<accession>A0ABT0L7B6</accession>
<dbReference type="EMBL" id="JAKIKS010000008">
    <property type="protein sequence ID" value="MCL1123566.1"/>
    <property type="molecule type" value="Genomic_DNA"/>
</dbReference>
<dbReference type="SMART" id="SM00278">
    <property type="entry name" value="HhH1"/>
    <property type="match status" value="2"/>
</dbReference>
<keyword evidence="4" id="KW-1185">Reference proteome</keyword>
<evidence type="ECO:0000259" key="2">
    <source>
        <dbReference type="SMART" id="SM00891"/>
    </source>
</evidence>
<name>A0ABT0L7B6_9GAMM</name>
<feature type="domain" description="ERCC4" evidence="2">
    <location>
        <begin position="7"/>
        <end position="87"/>
    </location>
</feature>
<dbReference type="SMART" id="SM00891">
    <property type="entry name" value="ERCC4"/>
    <property type="match status" value="1"/>
</dbReference>
<feature type="domain" description="Helix-hairpin-helix DNA-binding motif class 1" evidence="1">
    <location>
        <begin position="158"/>
        <end position="177"/>
    </location>
</feature>
<evidence type="ECO:0000313" key="4">
    <source>
        <dbReference type="Proteomes" id="UP001203423"/>
    </source>
</evidence>
<sequence length="215" mass="24633">MQTPVISLFYDDREHAESIIVQLSKHDDLSLIKKRLTLGDYQINEWLIERKTLPDLVLSLCDGRLFSQIARLAESDFNVALLIEGKSQDIIEYKIHREALIGALCAISIHFHIPVIRSQSQTETAKLLYYCAKQLNHHTSDLKLTGRKPKRQKNRQLFILQSLPQVGPKLAKRLLCHFLTVEAVMTASENELIQVEGIGKKKAKKIRKILTASYY</sequence>
<dbReference type="RefSeq" id="WP_248938853.1">
    <property type="nucleotide sequence ID" value="NZ_JAKIKS010000008.1"/>
</dbReference>
<dbReference type="SUPFAM" id="SSF52980">
    <property type="entry name" value="Restriction endonuclease-like"/>
    <property type="match status" value="1"/>
</dbReference>